<gene>
    <name evidence="2" type="ORF">RHSP_76452</name>
</gene>
<keyword evidence="2" id="KW-0413">Isomerase</keyword>
<dbReference type="Proteomes" id="UP000012429">
    <property type="component" value="Unassembled WGS sequence"/>
</dbReference>
<accession>N6UTZ8</accession>
<dbReference type="InterPro" id="IPR036237">
    <property type="entry name" value="Xyl_isomerase-like_sf"/>
</dbReference>
<dbReference type="PATRIC" id="fig|363754.4.peg.6115"/>
<evidence type="ECO:0000313" key="2">
    <source>
        <dbReference type="EMBL" id="ENN84276.1"/>
    </source>
</evidence>
<organism evidence="2 3">
    <name type="scientific">Rhizobium freirei PRF 81</name>
    <dbReference type="NCBI Taxonomy" id="363754"/>
    <lineage>
        <taxon>Bacteria</taxon>
        <taxon>Pseudomonadati</taxon>
        <taxon>Pseudomonadota</taxon>
        <taxon>Alphaproteobacteria</taxon>
        <taxon>Hyphomicrobiales</taxon>
        <taxon>Rhizobiaceae</taxon>
        <taxon>Rhizobium/Agrobacterium group</taxon>
        <taxon>Rhizobium</taxon>
    </lineage>
</organism>
<comment type="caution">
    <text evidence="2">The sequence shown here is derived from an EMBL/GenBank/DDBJ whole genome shotgun (WGS) entry which is preliminary data.</text>
</comment>
<protein>
    <submittedName>
        <fullName evidence="2">Xylose isomerase-like TIM barrel</fullName>
    </submittedName>
</protein>
<evidence type="ECO:0000313" key="3">
    <source>
        <dbReference type="Proteomes" id="UP000012429"/>
    </source>
</evidence>
<sequence>MRFKAGPCARLFSCRDKGLPLPASGERGLFRESSSTPSFPLAVICSTRRGSIQACRGLQASLPPLFFSTQWSLSMTSLPIVGAAMTLDDVETHRNWLLEKPRDLELQSFVEADVLNGDWAPLAERARKLLDGHQGRLGIHGPFWGFIIASQDPDIRAVVSRRLLQALDVCANIGATQMVIHSPYTSWSYNNLDNNKGEREKIIEYTHQTLKDAVKRAEDIGLTMVIENIEDKDPHIRVGLANSFNSPAVAVSIDTGHAHYAHGYTGAPPVDYYVHAAGNRLQHIHLQDADGYADRHWSLGEGNIHWRAVFAALAKLDSNPRLIIEIKDKSKIPASAAYLASLGLAE</sequence>
<dbReference type="Gene3D" id="3.20.20.150">
    <property type="entry name" value="Divalent-metal-dependent TIM barrel enzymes"/>
    <property type="match status" value="1"/>
</dbReference>
<reference evidence="2 3" key="1">
    <citation type="journal article" date="2012" name="BMC Genomics">
        <title>Genomic basis of broad host range and environmental adaptability of Rhizobium tropici CIAT 899 and Rhizobium sp. PRF 81 which are used in inoculants for common bean (Phaseolus vulgaris L.).</title>
        <authorList>
            <person name="Ormeno-Orrillo E."/>
            <person name="Menna P."/>
            <person name="Almeida L.G."/>
            <person name="Ollero F.J."/>
            <person name="Nicolas M.F."/>
            <person name="Pains Rodrigues E."/>
            <person name="Shigueyoshi Nakatani A."/>
            <person name="Silva Batista J.S."/>
            <person name="Oliveira Chueire L.M."/>
            <person name="Souza R.C."/>
            <person name="Ribeiro Vasconcelos A.T."/>
            <person name="Megias M."/>
            <person name="Hungria M."/>
            <person name="Martinez-Romero E."/>
        </authorList>
    </citation>
    <scope>NUCLEOTIDE SEQUENCE [LARGE SCALE GENOMIC DNA]</scope>
    <source>
        <strain evidence="2 3">PRF 81</strain>
    </source>
</reference>
<evidence type="ECO:0000259" key="1">
    <source>
        <dbReference type="Pfam" id="PF01261"/>
    </source>
</evidence>
<keyword evidence="3" id="KW-1185">Reference proteome</keyword>
<dbReference type="AlphaFoldDB" id="N6UTZ8"/>
<dbReference type="InterPro" id="IPR050312">
    <property type="entry name" value="IolE/XylAMocC-like"/>
</dbReference>
<name>N6UTZ8_9HYPH</name>
<dbReference type="Pfam" id="PF01261">
    <property type="entry name" value="AP_endonuc_2"/>
    <property type="match status" value="1"/>
</dbReference>
<dbReference type="STRING" id="363754.RHSP_76452"/>
<proteinExistence type="predicted"/>
<dbReference type="InterPro" id="IPR013022">
    <property type="entry name" value="Xyl_isomerase-like_TIM-brl"/>
</dbReference>
<feature type="domain" description="Xylose isomerase-like TIM barrel" evidence="1">
    <location>
        <begin position="118"/>
        <end position="337"/>
    </location>
</feature>
<dbReference type="PANTHER" id="PTHR12110">
    <property type="entry name" value="HYDROXYPYRUVATE ISOMERASE"/>
    <property type="match status" value="1"/>
</dbReference>
<dbReference type="SUPFAM" id="SSF51658">
    <property type="entry name" value="Xylose isomerase-like"/>
    <property type="match status" value="1"/>
</dbReference>
<dbReference type="EMBL" id="AQHN01000089">
    <property type="protein sequence ID" value="ENN84276.1"/>
    <property type="molecule type" value="Genomic_DNA"/>
</dbReference>
<dbReference type="PANTHER" id="PTHR12110:SF53">
    <property type="entry name" value="BLR5974 PROTEIN"/>
    <property type="match status" value="1"/>
</dbReference>
<dbReference type="GO" id="GO:0016853">
    <property type="term" value="F:isomerase activity"/>
    <property type="evidence" value="ECO:0007669"/>
    <property type="project" value="UniProtKB-KW"/>
</dbReference>